<accession>A0A8C6MZ34</accession>
<dbReference type="AlphaFoldDB" id="A0A8C6MZ34"/>
<sequence>MIGPRFAIQSMTQRSPDGERVSAVMELTSFSTLQSLLPSDVIWGDPLSLNCCVLGFKVGVAAVRIT</sequence>
<protein>
    <submittedName>
        <fullName evidence="1">Uncharacterized protein</fullName>
    </submittedName>
</protein>
<evidence type="ECO:0000313" key="2">
    <source>
        <dbReference type="Proteomes" id="UP000694415"/>
    </source>
</evidence>
<reference evidence="1" key="2">
    <citation type="submission" date="2025-09" db="UniProtKB">
        <authorList>
            <consortium name="Ensembl"/>
        </authorList>
    </citation>
    <scope>IDENTIFICATION</scope>
</reference>
<proteinExistence type="predicted"/>
<organism evidence="1 2">
    <name type="scientific">Mus spicilegus</name>
    <name type="common">Mound-building mouse</name>
    <dbReference type="NCBI Taxonomy" id="10103"/>
    <lineage>
        <taxon>Eukaryota</taxon>
        <taxon>Metazoa</taxon>
        <taxon>Chordata</taxon>
        <taxon>Craniata</taxon>
        <taxon>Vertebrata</taxon>
        <taxon>Euteleostomi</taxon>
        <taxon>Mammalia</taxon>
        <taxon>Eutheria</taxon>
        <taxon>Euarchontoglires</taxon>
        <taxon>Glires</taxon>
        <taxon>Rodentia</taxon>
        <taxon>Myomorpha</taxon>
        <taxon>Muroidea</taxon>
        <taxon>Muridae</taxon>
        <taxon>Murinae</taxon>
        <taxon>Mus</taxon>
        <taxon>Mus</taxon>
    </lineage>
</organism>
<dbReference type="Ensembl" id="ENSMSIT00000029906.1">
    <property type="protein sequence ID" value="ENSMSIP00000023721.1"/>
    <property type="gene ID" value="ENSMSIG00000020089.1"/>
</dbReference>
<dbReference type="Proteomes" id="UP000694415">
    <property type="component" value="Unplaced"/>
</dbReference>
<name>A0A8C6MZ34_MUSSI</name>
<evidence type="ECO:0000313" key="1">
    <source>
        <dbReference type="Ensembl" id="ENSMSIP00000023721.1"/>
    </source>
</evidence>
<reference evidence="1" key="1">
    <citation type="submission" date="2025-08" db="UniProtKB">
        <authorList>
            <consortium name="Ensembl"/>
        </authorList>
    </citation>
    <scope>IDENTIFICATION</scope>
</reference>
<keyword evidence="2" id="KW-1185">Reference proteome</keyword>